<evidence type="ECO:0008006" key="4">
    <source>
        <dbReference type="Google" id="ProtNLM"/>
    </source>
</evidence>
<dbReference type="Proteomes" id="UP000261082">
    <property type="component" value="Unassembled WGS sequence"/>
</dbReference>
<proteinExistence type="predicted"/>
<keyword evidence="1" id="KW-0812">Transmembrane</keyword>
<evidence type="ECO:0000313" key="3">
    <source>
        <dbReference type="Proteomes" id="UP000261082"/>
    </source>
</evidence>
<name>A0A3E1Q820_9FLAO</name>
<accession>A0A3E1Q820</accession>
<reference evidence="2 3" key="1">
    <citation type="journal article" date="2007" name="Int. J. Syst. Evol. Microbiol.">
        <title>Marixanthomonas ophiurae gen. nov., sp. nov., a marine bacterium of the family Flavobacteriaceae isolated from a deep-sea brittle star.</title>
        <authorList>
            <person name="Romanenko L.A."/>
            <person name="Uchino M."/>
            <person name="Frolova G.M."/>
            <person name="Mikhailov V.V."/>
        </authorList>
    </citation>
    <scope>NUCLEOTIDE SEQUENCE [LARGE SCALE GENOMIC DNA]</scope>
    <source>
        <strain evidence="2 3">KMM 3046</strain>
    </source>
</reference>
<comment type="caution">
    <text evidence="2">The sequence shown here is derived from an EMBL/GenBank/DDBJ whole genome shotgun (WGS) entry which is preliminary data.</text>
</comment>
<feature type="transmembrane region" description="Helical" evidence="1">
    <location>
        <begin position="12"/>
        <end position="36"/>
    </location>
</feature>
<dbReference type="RefSeq" id="WP_117160224.1">
    <property type="nucleotide sequence ID" value="NZ_QVID01000002.1"/>
</dbReference>
<dbReference type="EMBL" id="QVID01000002">
    <property type="protein sequence ID" value="RFN58276.1"/>
    <property type="molecule type" value="Genomic_DNA"/>
</dbReference>
<keyword evidence="1" id="KW-0472">Membrane</keyword>
<evidence type="ECO:0000256" key="1">
    <source>
        <dbReference type="SAM" id="Phobius"/>
    </source>
</evidence>
<sequence length="143" mass="15990">MTTTTKPNTAFWIIAVLALLWNVMGVIQFVISTFMLEMVTEGASSEEMELYTSMPAWYTAAFGIATIAGLLACIMMLMRKKITISLFGLSLITVLIAQIYWIFATNVMDIIGPTAIIMPLIVITISIFLYFYNKGAKQRGWLN</sequence>
<feature type="transmembrane region" description="Helical" evidence="1">
    <location>
        <begin position="56"/>
        <end position="77"/>
    </location>
</feature>
<dbReference type="OrthoDB" id="1143964at2"/>
<evidence type="ECO:0000313" key="2">
    <source>
        <dbReference type="EMBL" id="RFN58276.1"/>
    </source>
</evidence>
<keyword evidence="1" id="KW-1133">Transmembrane helix</keyword>
<dbReference type="AlphaFoldDB" id="A0A3E1Q820"/>
<organism evidence="2 3">
    <name type="scientific">Marixanthomonas ophiurae</name>
    <dbReference type="NCBI Taxonomy" id="387659"/>
    <lineage>
        <taxon>Bacteria</taxon>
        <taxon>Pseudomonadati</taxon>
        <taxon>Bacteroidota</taxon>
        <taxon>Flavobacteriia</taxon>
        <taxon>Flavobacteriales</taxon>
        <taxon>Flavobacteriaceae</taxon>
        <taxon>Marixanthomonas</taxon>
    </lineage>
</organism>
<keyword evidence="3" id="KW-1185">Reference proteome</keyword>
<protein>
    <recommendedName>
        <fullName evidence="4">Sugar transporter</fullName>
    </recommendedName>
</protein>
<feature type="transmembrane region" description="Helical" evidence="1">
    <location>
        <begin position="110"/>
        <end position="132"/>
    </location>
</feature>
<gene>
    <name evidence="2" type="ORF">DZ858_13710</name>
</gene>
<feature type="transmembrane region" description="Helical" evidence="1">
    <location>
        <begin position="84"/>
        <end position="104"/>
    </location>
</feature>